<keyword evidence="1" id="KW-0812">Transmembrane</keyword>
<evidence type="ECO:0008006" key="5">
    <source>
        <dbReference type="Google" id="ProtNLM"/>
    </source>
</evidence>
<name>A0A1G2G6R4_9BACT</name>
<feature type="signal peptide" evidence="2">
    <location>
        <begin position="1"/>
        <end position="30"/>
    </location>
</feature>
<evidence type="ECO:0000313" key="4">
    <source>
        <dbReference type="Proteomes" id="UP000177785"/>
    </source>
</evidence>
<sequence>MKNIFSHTCGIATGAAVFLCVGVVSVSAVADMAPQQKVVVTDFSPVWRDGRVEASVQVRNVSGVALDVFPRMIVQAPAKETMEDGALIIGAPVHIWTEESTSLNILAGQKKQIDFSFYLSSHLDSGEYELFMQILAPDGSVLAGAMSKIGVKGDGYFLDVSQKHCKMVHAPSSFERTLFDPQEAPPYPAGTAPTALCTVKNTAHARVAGQLRLRVNEFAAFGYYLHEPEVILGEIYNFAPGEEREISIALPSKIKPQVYEAAMQFVSVENPDDRLSALAPLRWTIQGEAARISSWSVDKETYLDGGKSQIDLTVSYYASPDLFWEESPTREEGRVQGTPLSRAALVVEARAMRGDKGVLCAREQYNLASASTPDLQTKKVSIRTNGCTSPELTLQIVSDGKVLSSAVVSGTPLAVAQVKSSSQQSTRLILLTVGILMLGILYVAGVSRRKHENI</sequence>
<dbReference type="EMBL" id="MHNL01000005">
    <property type="protein sequence ID" value="OGZ45883.1"/>
    <property type="molecule type" value="Genomic_DNA"/>
</dbReference>
<feature type="chain" id="PRO_5009582979" description="Alpha-galactosidase NEW3 domain-containing protein" evidence="2">
    <location>
        <begin position="31"/>
        <end position="454"/>
    </location>
</feature>
<reference evidence="3 4" key="1">
    <citation type="journal article" date="2016" name="Nat. Commun.">
        <title>Thousands of microbial genomes shed light on interconnected biogeochemical processes in an aquifer system.</title>
        <authorList>
            <person name="Anantharaman K."/>
            <person name="Brown C.T."/>
            <person name="Hug L.A."/>
            <person name="Sharon I."/>
            <person name="Castelle C.J."/>
            <person name="Probst A.J."/>
            <person name="Thomas B.C."/>
            <person name="Singh A."/>
            <person name="Wilkins M.J."/>
            <person name="Karaoz U."/>
            <person name="Brodie E.L."/>
            <person name="Williams K.H."/>
            <person name="Hubbard S.S."/>
            <person name="Banfield J.F."/>
        </authorList>
    </citation>
    <scope>NUCLEOTIDE SEQUENCE [LARGE SCALE GENOMIC DNA]</scope>
</reference>
<evidence type="ECO:0000256" key="2">
    <source>
        <dbReference type="SAM" id="SignalP"/>
    </source>
</evidence>
<evidence type="ECO:0000313" key="3">
    <source>
        <dbReference type="EMBL" id="OGZ45883.1"/>
    </source>
</evidence>
<keyword evidence="1" id="KW-1133">Transmembrane helix</keyword>
<feature type="transmembrane region" description="Helical" evidence="1">
    <location>
        <begin position="428"/>
        <end position="446"/>
    </location>
</feature>
<accession>A0A1G2G6R4</accession>
<dbReference type="STRING" id="1802115.A2756_03180"/>
<dbReference type="AlphaFoldDB" id="A0A1G2G6R4"/>
<comment type="caution">
    <text evidence="3">The sequence shown here is derived from an EMBL/GenBank/DDBJ whole genome shotgun (WGS) entry which is preliminary data.</text>
</comment>
<proteinExistence type="predicted"/>
<organism evidence="3 4">
    <name type="scientific">Candidatus Ryanbacteria bacterium RIFCSPHIGHO2_01_FULL_48_27</name>
    <dbReference type="NCBI Taxonomy" id="1802115"/>
    <lineage>
        <taxon>Bacteria</taxon>
        <taxon>Candidatus Ryaniibacteriota</taxon>
    </lineage>
</organism>
<keyword evidence="2" id="KW-0732">Signal</keyword>
<gene>
    <name evidence="3" type="ORF">A2756_03180</name>
</gene>
<keyword evidence="1" id="KW-0472">Membrane</keyword>
<dbReference type="Proteomes" id="UP000177785">
    <property type="component" value="Unassembled WGS sequence"/>
</dbReference>
<evidence type="ECO:0000256" key="1">
    <source>
        <dbReference type="SAM" id="Phobius"/>
    </source>
</evidence>
<protein>
    <recommendedName>
        <fullName evidence="5">Alpha-galactosidase NEW3 domain-containing protein</fullName>
    </recommendedName>
</protein>